<evidence type="ECO:0000313" key="2">
    <source>
        <dbReference type="EMBL" id="MFC5629914.1"/>
    </source>
</evidence>
<reference evidence="3" key="1">
    <citation type="journal article" date="2019" name="Int. J. Syst. Evol. Microbiol.">
        <title>The Global Catalogue of Microorganisms (GCM) 10K type strain sequencing project: providing services to taxonomists for standard genome sequencing and annotation.</title>
        <authorList>
            <consortium name="The Broad Institute Genomics Platform"/>
            <consortium name="The Broad Institute Genome Sequencing Center for Infectious Disease"/>
            <person name="Wu L."/>
            <person name="Ma J."/>
        </authorList>
    </citation>
    <scope>NUCLEOTIDE SEQUENCE [LARGE SCALE GENOMIC DNA]</scope>
    <source>
        <strain evidence="3">CGMCC 1.15790</strain>
    </source>
</reference>
<protein>
    <submittedName>
        <fullName evidence="2">Uncharacterized protein</fullName>
    </submittedName>
</protein>
<keyword evidence="1" id="KW-0472">Membrane</keyword>
<sequence>MKITNRKLDMSSIVHGLAYTLIIINLFFMNLNVLIGKPIYFMTNISLSLLAILFGVIVLYMRKGIDSTPVIGILINVYSIVIVVGTLFFYES</sequence>
<feature type="transmembrane region" description="Helical" evidence="1">
    <location>
        <begin position="39"/>
        <end position="61"/>
    </location>
</feature>
<evidence type="ECO:0000256" key="1">
    <source>
        <dbReference type="SAM" id="Phobius"/>
    </source>
</evidence>
<keyword evidence="1" id="KW-0812">Transmembrane</keyword>
<feature type="transmembrane region" description="Helical" evidence="1">
    <location>
        <begin position="12"/>
        <end position="33"/>
    </location>
</feature>
<organism evidence="2 3">
    <name type="scientific">Aliibacillus thermotolerans</name>
    <dbReference type="NCBI Taxonomy" id="1834418"/>
    <lineage>
        <taxon>Bacteria</taxon>
        <taxon>Bacillati</taxon>
        <taxon>Bacillota</taxon>
        <taxon>Bacilli</taxon>
        <taxon>Bacillales</taxon>
        <taxon>Bacillaceae</taxon>
        <taxon>Aliibacillus</taxon>
    </lineage>
</organism>
<dbReference type="EMBL" id="JBHSPF010000071">
    <property type="protein sequence ID" value="MFC5629914.1"/>
    <property type="molecule type" value="Genomic_DNA"/>
</dbReference>
<keyword evidence="3" id="KW-1185">Reference proteome</keyword>
<evidence type="ECO:0000313" key="3">
    <source>
        <dbReference type="Proteomes" id="UP001596143"/>
    </source>
</evidence>
<name>A0ABW0UAS8_9BACI</name>
<keyword evidence="1" id="KW-1133">Transmembrane helix</keyword>
<feature type="transmembrane region" description="Helical" evidence="1">
    <location>
        <begin position="73"/>
        <end position="90"/>
    </location>
</feature>
<dbReference type="Proteomes" id="UP001596143">
    <property type="component" value="Unassembled WGS sequence"/>
</dbReference>
<proteinExistence type="predicted"/>
<accession>A0ABW0UAS8</accession>
<dbReference type="RefSeq" id="WP_270898251.1">
    <property type="nucleotide sequence ID" value="NZ_JBHSPF010000071.1"/>
</dbReference>
<gene>
    <name evidence="2" type="ORF">ACFPTR_13760</name>
</gene>
<comment type="caution">
    <text evidence="2">The sequence shown here is derived from an EMBL/GenBank/DDBJ whole genome shotgun (WGS) entry which is preliminary data.</text>
</comment>